<feature type="compositionally biased region" description="Acidic residues" evidence="3">
    <location>
        <begin position="94"/>
        <end position="113"/>
    </location>
</feature>
<sequence length="292" mass="34470">DKEAIKATQIAKFRALINEINEKERRKREKDIDMEETFNLKIDSSEKTKHAEKEDTKKTEQLNPFEQYLEKRKKKRKNREQRKKGKNEVKDTSSEEENESNGISDDELPEDVGDLYTDPFFAEELKKMDGSKNTKKIKKKQANVEVCESNEQKDLQLLLMDEDDEAKKHFSMREIIEEHKEKKKRRKNKAQKKQQKQATVDDFQVNVTDPRFAPLLTSGEYNIDPSHPQFKRTKAMDNLISEVQRKRMAETFENLPVAKKQNNLEMNKDYELSLLVKKVKNKTNITMKKQGM</sequence>
<accession>A0AAW0WX11</accession>
<evidence type="ECO:0000256" key="2">
    <source>
        <dbReference type="ARBA" id="ARBA00023242"/>
    </source>
</evidence>
<protein>
    <recommendedName>
        <fullName evidence="4">NUC153 domain-containing protein</fullName>
    </recommendedName>
</protein>
<dbReference type="GO" id="GO:0006364">
    <property type="term" value="P:rRNA processing"/>
    <property type="evidence" value="ECO:0007669"/>
    <property type="project" value="InterPro"/>
</dbReference>
<feature type="domain" description="NUC153" evidence="4">
    <location>
        <begin position="209"/>
        <end position="236"/>
    </location>
</feature>
<dbReference type="PANTHER" id="PTHR12202">
    <property type="entry name" value="ESF1 HOMOLOG"/>
    <property type="match status" value="1"/>
</dbReference>
<evidence type="ECO:0000259" key="4">
    <source>
        <dbReference type="Pfam" id="PF08159"/>
    </source>
</evidence>
<feature type="region of interest" description="Disordered" evidence="3">
    <location>
        <begin position="21"/>
        <end position="115"/>
    </location>
</feature>
<evidence type="ECO:0000256" key="3">
    <source>
        <dbReference type="SAM" id="MobiDB-lite"/>
    </source>
</evidence>
<proteinExistence type="predicted"/>
<evidence type="ECO:0000313" key="5">
    <source>
        <dbReference type="EMBL" id="KAK8731496.1"/>
    </source>
</evidence>
<feature type="compositionally biased region" description="Basic and acidic residues" evidence="3">
    <location>
        <begin position="43"/>
        <end position="60"/>
    </location>
</feature>
<name>A0AAW0WX11_CHEQU</name>
<gene>
    <name evidence="5" type="ORF">OTU49_007637</name>
</gene>
<dbReference type="AlphaFoldDB" id="A0AAW0WX11"/>
<feature type="compositionally biased region" description="Basic residues" evidence="3">
    <location>
        <begin position="71"/>
        <end position="85"/>
    </location>
</feature>
<keyword evidence="6" id="KW-1185">Reference proteome</keyword>
<feature type="compositionally biased region" description="Basic residues" evidence="3">
    <location>
        <begin position="181"/>
        <end position="195"/>
    </location>
</feature>
<reference evidence="5 6" key="1">
    <citation type="journal article" date="2024" name="BMC Genomics">
        <title>Genome assembly of redclaw crayfish (Cherax quadricarinatus) provides insights into its immune adaptation and hypoxia tolerance.</title>
        <authorList>
            <person name="Liu Z."/>
            <person name="Zheng J."/>
            <person name="Li H."/>
            <person name="Fang K."/>
            <person name="Wang S."/>
            <person name="He J."/>
            <person name="Zhou D."/>
            <person name="Weng S."/>
            <person name="Chi M."/>
            <person name="Gu Z."/>
            <person name="He J."/>
            <person name="Li F."/>
            <person name="Wang M."/>
        </authorList>
    </citation>
    <scope>NUCLEOTIDE SEQUENCE [LARGE SCALE GENOMIC DNA]</scope>
    <source>
        <strain evidence="5">ZL_2023a</strain>
    </source>
</reference>
<dbReference type="GO" id="GO:0003723">
    <property type="term" value="F:RNA binding"/>
    <property type="evidence" value="ECO:0007669"/>
    <property type="project" value="TreeGrafter"/>
</dbReference>
<dbReference type="EMBL" id="JARKIK010000061">
    <property type="protein sequence ID" value="KAK8731496.1"/>
    <property type="molecule type" value="Genomic_DNA"/>
</dbReference>
<comment type="caution">
    <text evidence="5">The sequence shown here is derived from an EMBL/GenBank/DDBJ whole genome shotgun (WGS) entry which is preliminary data.</text>
</comment>
<dbReference type="Pfam" id="PF08159">
    <property type="entry name" value="NUC153"/>
    <property type="match status" value="1"/>
</dbReference>
<organism evidence="5 6">
    <name type="scientific">Cherax quadricarinatus</name>
    <name type="common">Australian red claw crayfish</name>
    <dbReference type="NCBI Taxonomy" id="27406"/>
    <lineage>
        <taxon>Eukaryota</taxon>
        <taxon>Metazoa</taxon>
        <taxon>Ecdysozoa</taxon>
        <taxon>Arthropoda</taxon>
        <taxon>Crustacea</taxon>
        <taxon>Multicrustacea</taxon>
        <taxon>Malacostraca</taxon>
        <taxon>Eumalacostraca</taxon>
        <taxon>Eucarida</taxon>
        <taxon>Decapoda</taxon>
        <taxon>Pleocyemata</taxon>
        <taxon>Astacidea</taxon>
        <taxon>Parastacoidea</taxon>
        <taxon>Parastacidae</taxon>
        <taxon>Cherax</taxon>
    </lineage>
</organism>
<dbReference type="InterPro" id="IPR039754">
    <property type="entry name" value="Esf1"/>
</dbReference>
<evidence type="ECO:0000313" key="6">
    <source>
        <dbReference type="Proteomes" id="UP001445076"/>
    </source>
</evidence>
<comment type="subcellular location">
    <subcellularLocation>
        <location evidence="1">Nucleus</location>
        <location evidence="1">Nucleolus</location>
    </subcellularLocation>
</comment>
<dbReference type="InterPro" id="IPR012580">
    <property type="entry name" value="NUC153"/>
</dbReference>
<dbReference type="PANTHER" id="PTHR12202:SF0">
    <property type="entry name" value="ESF1 HOMOLOG"/>
    <property type="match status" value="1"/>
</dbReference>
<feature type="non-terminal residue" evidence="5">
    <location>
        <position position="1"/>
    </location>
</feature>
<dbReference type="Proteomes" id="UP001445076">
    <property type="component" value="Unassembled WGS sequence"/>
</dbReference>
<keyword evidence="2" id="KW-0539">Nucleus</keyword>
<evidence type="ECO:0000256" key="1">
    <source>
        <dbReference type="ARBA" id="ARBA00004604"/>
    </source>
</evidence>
<feature type="region of interest" description="Disordered" evidence="3">
    <location>
        <begin position="179"/>
        <end position="201"/>
    </location>
</feature>
<dbReference type="GO" id="GO:0005730">
    <property type="term" value="C:nucleolus"/>
    <property type="evidence" value="ECO:0007669"/>
    <property type="project" value="UniProtKB-SubCell"/>
</dbReference>